<keyword evidence="2" id="KW-1185">Reference proteome</keyword>
<proteinExistence type="predicted"/>
<dbReference type="AlphaFoldDB" id="A0A3M8B9A2"/>
<organism evidence="1 2">
    <name type="scientific">Brevibacillus gelatini</name>
    <dbReference type="NCBI Taxonomy" id="1655277"/>
    <lineage>
        <taxon>Bacteria</taxon>
        <taxon>Bacillati</taxon>
        <taxon>Bacillota</taxon>
        <taxon>Bacilli</taxon>
        <taxon>Bacillales</taxon>
        <taxon>Paenibacillaceae</taxon>
        <taxon>Brevibacillus</taxon>
    </lineage>
</organism>
<protein>
    <submittedName>
        <fullName evidence="1">Uncharacterized protein</fullName>
    </submittedName>
</protein>
<comment type="caution">
    <text evidence="1">The sequence shown here is derived from an EMBL/GenBank/DDBJ whole genome shotgun (WGS) entry which is preliminary data.</text>
</comment>
<accession>A0A3M8B9A2</accession>
<reference evidence="1 2" key="1">
    <citation type="submission" date="2018-10" db="EMBL/GenBank/DDBJ databases">
        <title>Phylogenomics of Brevibacillus.</title>
        <authorList>
            <person name="Dunlap C."/>
        </authorList>
    </citation>
    <scope>NUCLEOTIDE SEQUENCE [LARGE SCALE GENOMIC DNA]</scope>
    <source>
        <strain evidence="1 2">DSM 100115</strain>
    </source>
</reference>
<name>A0A3M8B9A2_9BACL</name>
<evidence type="ECO:0000313" key="1">
    <source>
        <dbReference type="EMBL" id="RNB59405.1"/>
    </source>
</evidence>
<evidence type="ECO:0000313" key="2">
    <source>
        <dbReference type="Proteomes" id="UP000268829"/>
    </source>
</evidence>
<sequence length="83" mass="9857">MGVDLKLCKECLDILHAGDESKNIPPISDELYGLFNQAIRELEELRYIINKFLSDWENSNEKIKKINNDIDELNNRYLDRIFR</sequence>
<dbReference type="RefSeq" id="WP_122903572.1">
    <property type="nucleotide sequence ID" value="NZ_RHHS01000013.1"/>
</dbReference>
<gene>
    <name evidence="1" type="ORF">EDM57_04490</name>
</gene>
<dbReference type="EMBL" id="RHHS01000013">
    <property type="protein sequence ID" value="RNB59405.1"/>
    <property type="molecule type" value="Genomic_DNA"/>
</dbReference>
<dbReference type="Proteomes" id="UP000268829">
    <property type="component" value="Unassembled WGS sequence"/>
</dbReference>